<organism evidence="2 3">
    <name type="scientific">Tomitella cavernea</name>
    <dbReference type="NCBI Taxonomy" id="1387982"/>
    <lineage>
        <taxon>Bacteria</taxon>
        <taxon>Bacillati</taxon>
        <taxon>Actinomycetota</taxon>
        <taxon>Actinomycetes</taxon>
        <taxon>Mycobacteriales</taxon>
        <taxon>Tomitella</taxon>
    </lineage>
</organism>
<dbReference type="EMBL" id="BAABKQ010000001">
    <property type="protein sequence ID" value="GAA4807998.1"/>
    <property type="molecule type" value="Genomic_DNA"/>
</dbReference>
<gene>
    <name evidence="2" type="ORF">GCM10023353_09500</name>
</gene>
<dbReference type="Pfam" id="PF01590">
    <property type="entry name" value="GAF"/>
    <property type="match status" value="1"/>
</dbReference>
<name>A0ABP9CHF6_9ACTN</name>
<proteinExistence type="predicted"/>
<evidence type="ECO:0000259" key="1">
    <source>
        <dbReference type="Pfam" id="PF01590"/>
    </source>
</evidence>
<evidence type="ECO:0000313" key="2">
    <source>
        <dbReference type="EMBL" id="GAA4807998.1"/>
    </source>
</evidence>
<dbReference type="InterPro" id="IPR029016">
    <property type="entry name" value="GAF-like_dom_sf"/>
</dbReference>
<feature type="domain" description="GAF" evidence="1">
    <location>
        <begin position="101"/>
        <end position="214"/>
    </location>
</feature>
<dbReference type="Proteomes" id="UP001500839">
    <property type="component" value="Unassembled WGS sequence"/>
</dbReference>
<sequence>MGGFSAVQPGTDLPRYAHRLARVHDAVLSGAAPSDAPRAVVARSWSRMLAVGRTADSAAHRLLADPSELERRRGASALRYVIGELRLVIEAIADASHMLLVVADADGVILWRSGSAAVRRHADRLGFTEGAEWTEQRVGTNAIGTALTEAAPVQLFSAEHFEQSQHPWYCTASPIHDPRTGRLLGVVDVSGPAMTLHPTVVALVETAVRLAESQLWRHHEQRLEQLRSSAAAALAGRSGPALLVDTEGWVAQSDGVGISGRVPVPHPDKPMQVPGMGMCRAEEVAGGWLIRPTGSSSRIALTLTLTAEPIVSGGGRADAGAAVLTARHAEILLLLYARRPDGMSAAQLSRDLFGDAEHIVTVRAEVSRLRRVLGGIVLSRPYRLADSVELTLDPAGAGRAAESPFVQRVACPGVRGTLAGSRY</sequence>
<evidence type="ECO:0000313" key="3">
    <source>
        <dbReference type="Proteomes" id="UP001500839"/>
    </source>
</evidence>
<dbReference type="RefSeq" id="WP_345602154.1">
    <property type="nucleotide sequence ID" value="NZ_BAABKQ010000001.1"/>
</dbReference>
<protein>
    <submittedName>
        <fullName evidence="2">GAF domain-containing protein</fullName>
    </submittedName>
</protein>
<keyword evidence="3" id="KW-1185">Reference proteome</keyword>
<comment type="caution">
    <text evidence="2">The sequence shown here is derived from an EMBL/GenBank/DDBJ whole genome shotgun (WGS) entry which is preliminary data.</text>
</comment>
<reference evidence="3" key="1">
    <citation type="journal article" date="2019" name="Int. J. Syst. Evol. Microbiol.">
        <title>The Global Catalogue of Microorganisms (GCM) 10K type strain sequencing project: providing services to taxonomists for standard genome sequencing and annotation.</title>
        <authorList>
            <consortium name="The Broad Institute Genomics Platform"/>
            <consortium name="The Broad Institute Genome Sequencing Center for Infectious Disease"/>
            <person name="Wu L."/>
            <person name="Ma J."/>
        </authorList>
    </citation>
    <scope>NUCLEOTIDE SEQUENCE [LARGE SCALE GENOMIC DNA]</scope>
    <source>
        <strain evidence="3">JCM 18542</strain>
    </source>
</reference>
<dbReference type="Gene3D" id="3.30.450.40">
    <property type="match status" value="1"/>
</dbReference>
<dbReference type="InterPro" id="IPR003018">
    <property type="entry name" value="GAF"/>
</dbReference>
<accession>A0ABP9CHF6</accession>